<dbReference type="SUPFAM" id="SSF56436">
    <property type="entry name" value="C-type lectin-like"/>
    <property type="match status" value="1"/>
</dbReference>
<dbReference type="Gene3D" id="3.40.50.1460">
    <property type="match status" value="1"/>
</dbReference>
<evidence type="ECO:0000313" key="4">
    <source>
        <dbReference type="Proteomes" id="UP001501565"/>
    </source>
</evidence>
<dbReference type="InterPro" id="IPR015917">
    <property type="entry name" value="Pept_C14A"/>
</dbReference>
<accession>A0ABP7N5S5</accession>
<dbReference type="PANTHER" id="PTHR22576:SF37">
    <property type="entry name" value="MUCOSA-ASSOCIATED LYMPHOID TISSUE LYMPHOMA TRANSLOCATION PROTEIN 1"/>
    <property type="match status" value="1"/>
</dbReference>
<evidence type="ECO:0000313" key="3">
    <source>
        <dbReference type="EMBL" id="GAA3937853.1"/>
    </source>
</evidence>
<dbReference type="InterPro" id="IPR042095">
    <property type="entry name" value="SUMF_sf"/>
</dbReference>
<gene>
    <name evidence="3" type="ORF">GCM10022277_37710</name>
</gene>
<evidence type="ECO:0000259" key="2">
    <source>
        <dbReference type="PROSITE" id="PS50208"/>
    </source>
</evidence>
<proteinExistence type="inferred from homology"/>
<dbReference type="InterPro" id="IPR011600">
    <property type="entry name" value="Pept_C14_caspase"/>
</dbReference>
<dbReference type="Pfam" id="PF03781">
    <property type="entry name" value="FGE-sulfatase"/>
    <property type="match status" value="1"/>
</dbReference>
<dbReference type="InterPro" id="IPR005532">
    <property type="entry name" value="SUMF_dom"/>
</dbReference>
<dbReference type="PANTHER" id="PTHR22576">
    <property type="entry name" value="MUCOSA ASSOCIATED LYMPHOID TISSUE LYMPHOMA TRANSLOCATION PROTEIN 1/PARACASPASE"/>
    <property type="match status" value="1"/>
</dbReference>
<dbReference type="PROSITE" id="PS50208">
    <property type="entry name" value="CASPASE_P20"/>
    <property type="match status" value="1"/>
</dbReference>
<comment type="similarity">
    <text evidence="1">Belongs to the peptidase C14A family.</text>
</comment>
<dbReference type="Proteomes" id="UP001501565">
    <property type="component" value="Unassembled WGS sequence"/>
</dbReference>
<dbReference type="InterPro" id="IPR052039">
    <property type="entry name" value="Caspase-related_regulators"/>
</dbReference>
<dbReference type="InterPro" id="IPR016187">
    <property type="entry name" value="CTDL_fold"/>
</dbReference>
<dbReference type="InterPro" id="IPR001309">
    <property type="entry name" value="Pept_C14_p20"/>
</dbReference>
<protein>
    <recommendedName>
        <fullName evidence="2">Caspase family p20 domain-containing protein</fullName>
    </recommendedName>
</protein>
<dbReference type="EMBL" id="BAABBN010000012">
    <property type="protein sequence ID" value="GAA3937853.1"/>
    <property type="molecule type" value="Genomic_DNA"/>
</dbReference>
<dbReference type="Pfam" id="PF00656">
    <property type="entry name" value="Peptidase_C14"/>
    <property type="match status" value="1"/>
</dbReference>
<sequence>MRSFPKHQFLAALLGLLISFNDLRAEPARTALIIGNSHYLHAPLKNPQNDANDLANTLTTLGFNVMLHIDADQRQMEQAIDQFEDQLKKRSGIGLFYYAGHGIQSQGTNYLLPINNAIERERDLRYDAVDVGRIISAMEFASNDLNIIILDACRNNPLTRSFRSSTRGLARLNNTPKGLLIAYSTSPGEVALDGDGRNSPYAKSLIHAIQTKNQHVLLTFQAIANAVQSETKGAQVPWISSSLTRNFFFSQTHEQQPIITTTIAKTANDSTLLKSPKQPTKPSTIAKPKPSLAAIETIEKPYELPQDQYHWKIQQDILTDSSLGPKLVLIPAGEFIMGSDETSKHEKPEHSVNIHRPFWVSIHEISFQQYDLFSLQTQQRLPKAQWGRGPQPVINVSWQDAHAYTLWLSEQTGRNYRLPSESEWEYFARATTTSRYYWGNELAQCSALPLSRIDQSRGFQKNEIHPCAQTLKQKQRILANCRHCFSWVKTGKTFPVNSYQPNAFGLFNALGNVAEYTQDCWRPNYYGAPSDHSAYERNNCSQRVVRGGHWNSAHNEIQVTSRQPVKISTKSDQVGFRVVRENERSNHKTDF</sequence>
<name>A0ABP7N5S5_9GAMM</name>
<organism evidence="3 4">
    <name type="scientific">Litoribacillus peritrichatus</name>
    <dbReference type="NCBI Taxonomy" id="718191"/>
    <lineage>
        <taxon>Bacteria</taxon>
        <taxon>Pseudomonadati</taxon>
        <taxon>Pseudomonadota</taxon>
        <taxon>Gammaproteobacteria</taxon>
        <taxon>Oceanospirillales</taxon>
        <taxon>Oceanospirillaceae</taxon>
        <taxon>Litoribacillus</taxon>
    </lineage>
</organism>
<evidence type="ECO:0000256" key="1">
    <source>
        <dbReference type="ARBA" id="ARBA00010134"/>
    </source>
</evidence>
<dbReference type="SUPFAM" id="SSF52129">
    <property type="entry name" value="Caspase-like"/>
    <property type="match status" value="1"/>
</dbReference>
<dbReference type="RefSeq" id="WP_344800173.1">
    <property type="nucleotide sequence ID" value="NZ_BAABBN010000012.1"/>
</dbReference>
<reference evidence="4" key="1">
    <citation type="journal article" date="2019" name="Int. J. Syst. Evol. Microbiol.">
        <title>The Global Catalogue of Microorganisms (GCM) 10K type strain sequencing project: providing services to taxonomists for standard genome sequencing and annotation.</title>
        <authorList>
            <consortium name="The Broad Institute Genomics Platform"/>
            <consortium name="The Broad Institute Genome Sequencing Center for Infectious Disease"/>
            <person name="Wu L."/>
            <person name="Ma J."/>
        </authorList>
    </citation>
    <scope>NUCLEOTIDE SEQUENCE [LARGE SCALE GENOMIC DNA]</scope>
    <source>
        <strain evidence="4">JCM 17551</strain>
    </source>
</reference>
<keyword evidence="4" id="KW-1185">Reference proteome</keyword>
<dbReference type="InterPro" id="IPR029030">
    <property type="entry name" value="Caspase-like_dom_sf"/>
</dbReference>
<comment type="caution">
    <text evidence="3">The sequence shown here is derived from an EMBL/GenBank/DDBJ whole genome shotgun (WGS) entry which is preliminary data.</text>
</comment>
<feature type="domain" description="Caspase family p20" evidence="2">
    <location>
        <begin position="27"/>
        <end position="157"/>
    </location>
</feature>
<dbReference type="SMART" id="SM00115">
    <property type="entry name" value="CASc"/>
    <property type="match status" value="1"/>
</dbReference>
<dbReference type="Gene3D" id="3.90.1580.10">
    <property type="entry name" value="paralog of FGE (formylglycine-generating enzyme)"/>
    <property type="match status" value="1"/>
</dbReference>